<comment type="caution">
    <text evidence="1">The sequence shown here is derived from an EMBL/GenBank/DDBJ whole genome shotgun (WGS) entry which is preliminary data.</text>
</comment>
<organism evidence="1 2">
    <name type="scientific">Propionimicrobium lymphophilum ACS-093-V-SCH5</name>
    <dbReference type="NCBI Taxonomy" id="883161"/>
    <lineage>
        <taxon>Bacteria</taxon>
        <taxon>Bacillati</taxon>
        <taxon>Actinomycetota</taxon>
        <taxon>Actinomycetes</taxon>
        <taxon>Propionibacteriales</taxon>
        <taxon>Propionibacteriaceae</taxon>
        <taxon>Propionimicrobium</taxon>
    </lineage>
</organism>
<evidence type="ECO:0000313" key="2">
    <source>
        <dbReference type="Proteomes" id="UP000014417"/>
    </source>
</evidence>
<dbReference type="EMBL" id="AGZR01000005">
    <property type="protein sequence ID" value="EPD33504.1"/>
    <property type="molecule type" value="Genomic_DNA"/>
</dbReference>
<dbReference type="Proteomes" id="UP000014417">
    <property type="component" value="Unassembled WGS sequence"/>
</dbReference>
<dbReference type="HOGENOM" id="CLU_766960_0_0_11"/>
<reference evidence="1 2" key="1">
    <citation type="submission" date="2013-04" db="EMBL/GenBank/DDBJ databases">
        <title>The Genome Sequence of Propionimicrobium lymphophilum ACS-093-V-SCH5.</title>
        <authorList>
            <consortium name="The Broad Institute Genomics Platform"/>
            <person name="Earl A."/>
            <person name="Ward D."/>
            <person name="Feldgarden M."/>
            <person name="Gevers D."/>
            <person name="Saerens B."/>
            <person name="Vaneechoutte M."/>
            <person name="Walker B."/>
            <person name="Young S."/>
            <person name="Zeng Q."/>
            <person name="Gargeya S."/>
            <person name="Fitzgerald M."/>
            <person name="Haas B."/>
            <person name="Abouelleil A."/>
            <person name="Allen A.W."/>
            <person name="Alvarado L."/>
            <person name="Arachchi H.M."/>
            <person name="Berlin A.M."/>
            <person name="Chapman S.B."/>
            <person name="Gainer-Dewar J."/>
            <person name="Goldberg J."/>
            <person name="Griggs A."/>
            <person name="Gujja S."/>
            <person name="Hansen M."/>
            <person name="Howarth C."/>
            <person name="Imamovic A."/>
            <person name="Ireland A."/>
            <person name="Larimer J."/>
            <person name="McCowan C."/>
            <person name="Murphy C."/>
            <person name="Pearson M."/>
            <person name="Poon T.W."/>
            <person name="Priest M."/>
            <person name="Roberts A."/>
            <person name="Saif S."/>
            <person name="Shea T."/>
            <person name="Sisk P."/>
            <person name="Sykes S."/>
            <person name="Wortman J."/>
            <person name="Nusbaum C."/>
            <person name="Birren B."/>
        </authorList>
    </citation>
    <scope>NUCLEOTIDE SEQUENCE [LARGE SCALE GENOMIC DNA]</scope>
    <source>
        <strain evidence="1 2">ACS-093-V-SCH5</strain>
    </source>
</reference>
<gene>
    <name evidence="1" type="ORF">HMPREF9306_01045</name>
</gene>
<dbReference type="OrthoDB" id="2066645at2"/>
<sequence>MAVTMESGFKILFDSIVNLKWRRKDSSKIGTNTRIITKTSAGSRPTGKSGDQGARVELIATDTHLVAGRVVERVDRANDAFSSLVSVRAMGTGVEQHLIGFDAEFVCTCGHDSESDHDPTKCRREILSYQFSTPLLVDSSKMAEIIVFPLIGQRIELKDALFVVTLLCGLDSLSAEAWNDRYCAVSKSGYWDGDWCLGTDGKPLKDDSLSIARQRYLYKNYGVNLTLAGHYLNADLTAFREPYAMDGYDTKWVDVRRRVISAGGGLISMKPVRVKRYSRNQHWVSPFSITVRDTMTHAPTGFHSLDFLGDACGVAKLDVSKTVKSRMDKLLWQSGRYCPGWQLLFQRHAAKVSAPCPMIRH</sequence>
<evidence type="ECO:0000313" key="1">
    <source>
        <dbReference type="EMBL" id="EPD33504.1"/>
    </source>
</evidence>
<dbReference type="AlphaFoldDB" id="S2X0H1"/>
<proteinExistence type="predicted"/>
<accession>S2X0H1</accession>
<protein>
    <submittedName>
        <fullName evidence="1">Uncharacterized protein</fullName>
    </submittedName>
</protein>
<dbReference type="RefSeq" id="WP_016455878.1">
    <property type="nucleotide sequence ID" value="NZ_KE150269.1"/>
</dbReference>
<name>S2X0H1_9ACTN</name>
<keyword evidence="2" id="KW-1185">Reference proteome</keyword>